<reference evidence="7" key="2">
    <citation type="submission" date="2023-06" db="EMBL/GenBank/DDBJ databases">
        <authorList>
            <consortium name="Lawrence Berkeley National Laboratory"/>
            <person name="Haridas S."/>
            <person name="Hensen N."/>
            <person name="Bonometti L."/>
            <person name="Westerberg I."/>
            <person name="Brannstrom I.O."/>
            <person name="Guillou S."/>
            <person name="Cros-Aarteil S."/>
            <person name="Calhoun S."/>
            <person name="Kuo A."/>
            <person name="Mondo S."/>
            <person name="Pangilinan J."/>
            <person name="Riley R."/>
            <person name="Labutti K."/>
            <person name="Andreopoulos B."/>
            <person name="Lipzen A."/>
            <person name="Chen C."/>
            <person name="Yanf M."/>
            <person name="Daum C."/>
            <person name="Ng V."/>
            <person name="Clum A."/>
            <person name="Steindorff A."/>
            <person name="Ohm R."/>
            <person name="Martin F."/>
            <person name="Silar P."/>
            <person name="Natvig D."/>
            <person name="Lalanne C."/>
            <person name="Gautier V."/>
            <person name="Ament-Velasquez S.L."/>
            <person name="Kruys A."/>
            <person name="Hutchinson M.I."/>
            <person name="Powell A.J."/>
            <person name="Barry K."/>
            <person name="Miller A.N."/>
            <person name="Grigoriev I.V."/>
            <person name="Debuchy R."/>
            <person name="Gladieux P."/>
            <person name="Thoren M.H."/>
            <person name="Johannesson H."/>
        </authorList>
    </citation>
    <scope>NUCLEOTIDE SEQUENCE</scope>
    <source>
        <strain evidence="7">CBS 955.72</strain>
    </source>
</reference>
<dbReference type="InterPro" id="IPR016166">
    <property type="entry name" value="FAD-bd_PCMH"/>
</dbReference>
<dbReference type="Pfam" id="PF01565">
    <property type="entry name" value="FAD_binding_4"/>
    <property type="match status" value="1"/>
</dbReference>
<sequence>MSSSRCVNTGGDSLESAQLPWTSTMGRQYGDDDVQQAHDHVFRDGRTAPEQRLPPGMLDDQFRALILAFQGVAGEDNVHTGEGLLDFSDPFTLETDKFPSAAVCPKTVDEIRAILSLANKSRTPLWVVSRGKNLGYGGPSPLVGGSVVLSLYRMDRILEVNEKDAYAVVEPGVTFFDLYQYCRDRKLSLWPSVPSIAWGSVVGNTLDRGFGYTAHGDHQNHICGMEVVLPDGDIIRTGQWAVDNSPSAFACKTNLGPQLDGLFLQSNLGIVTKLGIWVQPQPETTMTVRLELEEPENLVQLVEIFAELRRDAVLQNDPAFFNVLRRISRMGPRHETYPGPGAIPDDLIRKIMAEKGWGYWLTWFSFYGTRDMVLSRLHITEEVVRRRCPDGARLSWRLFEGSAEGERVDATAIPPEWQPMNAGVPSLRYSSTIDFNTPPGGYGGHMDLSPILPLDGELTWKWYRVVCEISHRFGFDSFVGGHAFNKHSVLVHMIMFNRMDEKQIQSAKELWRELAAKAKEYGLATYRTHLDCMDLMQDSYGFNNNAQRRFVETMKDALDPNGILSPGKSGIWPKKYRDETSATSPESFAQIVLSYEI</sequence>
<name>A0AAJ0HB92_9PEZI</name>
<dbReference type="InterPro" id="IPR016169">
    <property type="entry name" value="FAD-bd_PCMH_sub2"/>
</dbReference>
<dbReference type="GO" id="GO:1903457">
    <property type="term" value="P:lactate catabolic process"/>
    <property type="evidence" value="ECO:0007669"/>
    <property type="project" value="TreeGrafter"/>
</dbReference>
<dbReference type="Gene3D" id="3.30.465.10">
    <property type="match status" value="1"/>
</dbReference>
<dbReference type="Gene3D" id="3.40.462.10">
    <property type="entry name" value="FAD-linked oxidases, C-terminal domain"/>
    <property type="match status" value="1"/>
</dbReference>
<dbReference type="InterPro" id="IPR016164">
    <property type="entry name" value="FAD-linked_Oxase-like_C"/>
</dbReference>
<feature type="compositionally biased region" description="Polar residues" evidence="5">
    <location>
        <begin position="1"/>
        <end position="26"/>
    </location>
</feature>
<feature type="region of interest" description="Disordered" evidence="5">
    <location>
        <begin position="1"/>
        <end position="30"/>
    </location>
</feature>
<keyword evidence="3" id="KW-0274">FAD</keyword>
<dbReference type="InterPro" id="IPR036318">
    <property type="entry name" value="FAD-bd_PCMH-like_sf"/>
</dbReference>
<gene>
    <name evidence="7" type="ORF">B0T25DRAFT_278485</name>
</gene>
<comment type="cofactor">
    <cofactor evidence="1">
        <name>FAD</name>
        <dbReference type="ChEBI" id="CHEBI:57692"/>
    </cofactor>
</comment>
<dbReference type="Gene3D" id="3.30.43.10">
    <property type="entry name" value="Uridine Diphospho-n-acetylenolpyruvylglucosamine Reductase, domain 2"/>
    <property type="match status" value="1"/>
</dbReference>
<evidence type="ECO:0000313" key="7">
    <source>
        <dbReference type="EMBL" id="KAK3346408.1"/>
    </source>
</evidence>
<dbReference type="InterPro" id="IPR016171">
    <property type="entry name" value="Vanillyl_alc_oxidase_C-sub2"/>
</dbReference>
<organism evidence="7 8">
    <name type="scientific">Lasiosphaeria hispida</name>
    <dbReference type="NCBI Taxonomy" id="260671"/>
    <lineage>
        <taxon>Eukaryota</taxon>
        <taxon>Fungi</taxon>
        <taxon>Dikarya</taxon>
        <taxon>Ascomycota</taxon>
        <taxon>Pezizomycotina</taxon>
        <taxon>Sordariomycetes</taxon>
        <taxon>Sordariomycetidae</taxon>
        <taxon>Sordariales</taxon>
        <taxon>Lasiosphaeriaceae</taxon>
        <taxon>Lasiosphaeria</taxon>
    </lineage>
</organism>
<keyword evidence="2" id="KW-0285">Flavoprotein</keyword>
<accession>A0AAJ0HB92</accession>
<dbReference type="InterPro" id="IPR006094">
    <property type="entry name" value="Oxid_FAD_bind_N"/>
</dbReference>
<dbReference type="InterPro" id="IPR004113">
    <property type="entry name" value="FAD-bd_oxidored_4_C"/>
</dbReference>
<feature type="domain" description="FAD-binding PCMH-type" evidence="6">
    <location>
        <begin position="95"/>
        <end position="281"/>
    </location>
</feature>
<evidence type="ECO:0000256" key="3">
    <source>
        <dbReference type="ARBA" id="ARBA00022827"/>
    </source>
</evidence>
<evidence type="ECO:0000256" key="4">
    <source>
        <dbReference type="ARBA" id="ARBA00023002"/>
    </source>
</evidence>
<evidence type="ECO:0000313" key="8">
    <source>
        <dbReference type="Proteomes" id="UP001275084"/>
    </source>
</evidence>
<evidence type="ECO:0000256" key="2">
    <source>
        <dbReference type="ARBA" id="ARBA00022630"/>
    </source>
</evidence>
<evidence type="ECO:0000256" key="1">
    <source>
        <dbReference type="ARBA" id="ARBA00001974"/>
    </source>
</evidence>
<dbReference type="SUPFAM" id="SSF55103">
    <property type="entry name" value="FAD-linked oxidases, C-terminal domain"/>
    <property type="match status" value="1"/>
</dbReference>
<dbReference type="EMBL" id="JAUIQD010000006">
    <property type="protein sequence ID" value="KAK3346408.1"/>
    <property type="molecule type" value="Genomic_DNA"/>
</dbReference>
<dbReference type="Proteomes" id="UP001275084">
    <property type="component" value="Unassembled WGS sequence"/>
</dbReference>
<dbReference type="GO" id="GO:0005739">
    <property type="term" value="C:mitochondrion"/>
    <property type="evidence" value="ECO:0007669"/>
    <property type="project" value="TreeGrafter"/>
</dbReference>
<dbReference type="InterPro" id="IPR016170">
    <property type="entry name" value="Cytok_DH_C_sf"/>
</dbReference>
<comment type="caution">
    <text evidence="7">The sequence shown here is derived from an EMBL/GenBank/DDBJ whole genome shotgun (WGS) entry which is preliminary data.</text>
</comment>
<protein>
    <submittedName>
        <fullName evidence="7">Glycolate oxidase</fullName>
    </submittedName>
</protein>
<proteinExistence type="predicted"/>
<dbReference type="SUPFAM" id="SSF56176">
    <property type="entry name" value="FAD-binding/transporter-associated domain-like"/>
    <property type="match status" value="1"/>
</dbReference>
<evidence type="ECO:0000256" key="5">
    <source>
        <dbReference type="SAM" id="MobiDB-lite"/>
    </source>
</evidence>
<keyword evidence="4" id="KW-0560">Oxidoreductase</keyword>
<dbReference type="PANTHER" id="PTHR11748:SF114">
    <property type="entry name" value="ARYL-ALCOHOL OXIDASE VANILLYL-ALCOHOL OXIDASE (AFU_ORTHOLOGUE AFUA_3G09500)-RELATED"/>
    <property type="match status" value="1"/>
</dbReference>
<dbReference type="GO" id="GO:0004458">
    <property type="term" value="F:D-lactate dehydrogenase (cytochrome) activity"/>
    <property type="evidence" value="ECO:0007669"/>
    <property type="project" value="TreeGrafter"/>
</dbReference>
<dbReference type="PROSITE" id="PS51387">
    <property type="entry name" value="FAD_PCMH"/>
    <property type="match status" value="1"/>
</dbReference>
<dbReference type="AlphaFoldDB" id="A0AAJ0HB92"/>
<dbReference type="GO" id="GO:0071949">
    <property type="term" value="F:FAD binding"/>
    <property type="evidence" value="ECO:0007669"/>
    <property type="project" value="InterPro"/>
</dbReference>
<reference evidence="7" key="1">
    <citation type="journal article" date="2023" name="Mol. Phylogenet. Evol.">
        <title>Genome-scale phylogeny and comparative genomics of the fungal order Sordariales.</title>
        <authorList>
            <person name="Hensen N."/>
            <person name="Bonometti L."/>
            <person name="Westerberg I."/>
            <person name="Brannstrom I.O."/>
            <person name="Guillou S."/>
            <person name="Cros-Aarteil S."/>
            <person name="Calhoun S."/>
            <person name="Haridas S."/>
            <person name="Kuo A."/>
            <person name="Mondo S."/>
            <person name="Pangilinan J."/>
            <person name="Riley R."/>
            <person name="LaButti K."/>
            <person name="Andreopoulos B."/>
            <person name="Lipzen A."/>
            <person name="Chen C."/>
            <person name="Yan M."/>
            <person name="Daum C."/>
            <person name="Ng V."/>
            <person name="Clum A."/>
            <person name="Steindorff A."/>
            <person name="Ohm R.A."/>
            <person name="Martin F."/>
            <person name="Silar P."/>
            <person name="Natvig D.O."/>
            <person name="Lalanne C."/>
            <person name="Gautier V."/>
            <person name="Ament-Velasquez S.L."/>
            <person name="Kruys A."/>
            <person name="Hutchinson M.I."/>
            <person name="Powell A.J."/>
            <person name="Barry K."/>
            <person name="Miller A.N."/>
            <person name="Grigoriev I.V."/>
            <person name="Debuchy R."/>
            <person name="Gladieux P."/>
            <person name="Hiltunen Thoren M."/>
            <person name="Johannesson H."/>
        </authorList>
    </citation>
    <scope>NUCLEOTIDE SEQUENCE</scope>
    <source>
        <strain evidence="7">CBS 955.72</strain>
    </source>
</reference>
<dbReference type="PANTHER" id="PTHR11748">
    <property type="entry name" value="D-LACTATE DEHYDROGENASE"/>
    <property type="match status" value="1"/>
</dbReference>
<dbReference type="GO" id="GO:0008720">
    <property type="term" value="F:D-lactate dehydrogenase (NAD+) activity"/>
    <property type="evidence" value="ECO:0007669"/>
    <property type="project" value="TreeGrafter"/>
</dbReference>
<dbReference type="Gene3D" id="1.10.45.10">
    <property type="entry name" value="Vanillyl-alcohol Oxidase, Chain A, domain 4"/>
    <property type="match status" value="1"/>
</dbReference>
<dbReference type="Pfam" id="PF02913">
    <property type="entry name" value="FAD-oxidase_C"/>
    <property type="match status" value="1"/>
</dbReference>
<evidence type="ECO:0000259" key="6">
    <source>
        <dbReference type="PROSITE" id="PS51387"/>
    </source>
</evidence>
<dbReference type="InterPro" id="IPR016167">
    <property type="entry name" value="FAD-bd_PCMH_sub1"/>
</dbReference>
<keyword evidence="8" id="KW-1185">Reference proteome</keyword>